<dbReference type="Proteomes" id="UP000235658">
    <property type="component" value="Unassembled WGS sequence"/>
</dbReference>
<evidence type="ECO:0000313" key="2">
    <source>
        <dbReference type="EMBL" id="PMC81876.1"/>
    </source>
</evidence>
<dbReference type="PANTHER" id="PTHR22916:SF3">
    <property type="entry name" value="UDP-GLCNAC:BETAGAL BETA-1,3-N-ACETYLGLUCOSAMINYLTRANSFERASE-LIKE PROTEIN 1"/>
    <property type="match status" value="1"/>
</dbReference>
<evidence type="ECO:0000259" key="1">
    <source>
        <dbReference type="Pfam" id="PF00535"/>
    </source>
</evidence>
<dbReference type="GO" id="GO:0016758">
    <property type="term" value="F:hexosyltransferase activity"/>
    <property type="evidence" value="ECO:0007669"/>
    <property type="project" value="UniProtKB-ARBA"/>
</dbReference>
<dbReference type="RefSeq" id="WP_102197828.1">
    <property type="nucleotide sequence ID" value="NZ_PNHP01000002.1"/>
</dbReference>
<evidence type="ECO:0000313" key="3">
    <source>
        <dbReference type="Proteomes" id="UP000235658"/>
    </source>
</evidence>
<sequence>MSIGVIIPVYNNEKFIEKCIKSVLEQTYKDINIYVVDDGSNDDSARIIKNLEKNNKNIKYIYQKNSGVSAARNNGLDKSRDDYICFLDSDDFLDKDYAKKMVQKAKAENSDIVCCATKVVLGDDVSKLSTSFEEKNFLYHYIIGSNRHQIASFLIERSLIEKNKLRFEIGRNWSEDTDFLVKALSKANKISLVKEYLTYYRIFHKNDSLSSFNIDQIEKSISSSLGLLNDTNLKLSDLEIRAIKEYRIPSSIVFKLVTALKKSYDKNEIRSLYNKYKDYIDQFKLRHGKRGILLYIQIIKLKILLK</sequence>
<dbReference type="SUPFAM" id="SSF53448">
    <property type="entry name" value="Nucleotide-diphospho-sugar transferases"/>
    <property type="match status" value="1"/>
</dbReference>
<organism evidence="2 3">
    <name type="scientific">Anaerococcus hydrogenalis</name>
    <dbReference type="NCBI Taxonomy" id="33029"/>
    <lineage>
        <taxon>Bacteria</taxon>
        <taxon>Bacillati</taxon>
        <taxon>Bacillota</taxon>
        <taxon>Tissierellia</taxon>
        <taxon>Tissierellales</taxon>
        <taxon>Peptoniphilaceae</taxon>
        <taxon>Anaerococcus</taxon>
    </lineage>
</organism>
<dbReference type="GeneID" id="84578294"/>
<dbReference type="InterPro" id="IPR001173">
    <property type="entry name" value="Glyco_trans_2-like"/>
</dbReference>
<reference evidence="2 3" key="1">
    <citation type="submission" date="2017-09" db="EMBL/GenBank/DDBJ databases">
        <title>Bacterial strain isolated from the female urinary microbiota.</title>
        <authorList>
            <person name="Thomas-White K."/>
            <person name="Kumar N."/>
            <person name="Forster S."/>
            <person name="Putonti C."/>
            <person name="Lawley T."/>
            <person name="Wolfe A.J."/>
        </authorList>
    </citation>
    <scope>NUCLEOTIDE SEQUENCE [LARGE SCALE GENOMIC DNA]</scope>
    <source>
        <strain evidence="2 3">UMB0204</strain>
    </source>
</reference>
<dbReference type="EMBL" id="PNHP01000002">
    <property type="protein sequence ID" value="PMC81876.1"/>
    <property type="molecule type" value="Genomic_DNA"/>
</dbReference>
<dbReference type="InterPro" id="IPR029044">
    <property type="entry name" value="Nucleotide-diphossugar_trans"/>
</dbReference>
<comment type="caution">
    <text evidence="2">The sequence shown here is derived from an EMBL/GenBank/DDBJ whole genome shotgun (WGS) entry which is preliminary data.</text>
</comment>
<dbReference type="Pfam" id="PF00535">
    <property type="entry name" value="Glycos_transf_2"/>
    <property type="match status" value="1"/>
</dbReference>
<feature type="domain" description="Glycosyltransferase 2-like" evidence="1">
    <location>
        <begin position="5"/>
        <end position="150"/>
    </location>
</feature>
<accession>A0A2N6UJL1</accession>
<name>A0A2N6UJL1_9FIRM</name>
<dbReference type="PANTHER" id="PTHR22916">
    <property type="entry name" value="GLYCOSYLTRANSFERASE"/>
    <property type="match status" value="1"/>
</dbReference>
<proteinExistence type="predicted"/>
<protein>
    <recommendedName>
        <fullName evidence="1">Glycosyltransferase 2-like domain-containing protein</fullName>
    </recommendedName>
</protein>
<dbReference type="AlphaFoldDB" id="A0A2N6UJL1"/>
<dbReference type="CDD" id="cd00761">
    <property type="entry name" value="Glyco_tranf_GTA_type"/>
    <property type="match status" value="1"/>
</dbReference>
<dbReference type="Gene3D" id="3.90.550.10">
    <property type="entry name" value="Spore Coat Polysaccharide Biosynthesis Protein SpsA, Chain A"/>
    <property type="match status" value="1"/>
</dbReference>
<gene>
    <name evidence="2" type="ORF">CJ192_03770</name>
</gene>